<sequence>MMLKKLLEVIDILESEDPLQKIKEKLEGKVKYEEVKAGEVTFIKALYEGGGGKDKVEILGRLGAIQMVGVNKGLVSDADGAIVSLTTLLELLNLREKGIELDLNVLFVTNLSVKAKLIPHKPFDFMVPLLGLDEALKVEVDPSASFVVSIDSTKGNRIAKFDDFAITHVVKDGYILKLHDNVIDIYNKVTGHEIYMVPLTTGDLTPLDYNVYHISTLISPWLYTDSPVIGIATVSKQVIPGYETGVLNIEMLEHASRFCIELLKYIENGGKIYEEKELEELENRLGKSNLLKAKRR</sequence>
<reference evidence="1 2" key="1">
    <citation type="journal article" date="2009" name="Proc. Natl. Acad. Sci. U.S.A.">
        <title>Biogeography of the Sulfolobus islandicus pan-genome.</title>
        <authorList>
            <person name="Reno M.L."/>
            <person name="Held N.L."/>
            <person name="Fields C.J."/>
            <person name="Burke P.V."/>
            <person name="Whitaker R.J."/>
        </authorList>
    </citation>
    <scope>NUCLEOTIDE SEQUENCE [LARGE SCALE GENOMIC DNA]</scope>
    <source>
        <strain evidence="1 2">M.16.27</strain>
    </source>
</reference>
<dbReference type="AlphaFoldDB" id="C3N586"/>
<evidence type="ECO:0008006" key="3">
    <source>
        <dbReference type="Google" id="ProtNLM"/>
    </source>
</evidence>
<dbReference type="KEGG" id="sim:M1627_1277"/>
<accession>C3N586</accession>
<dbReference type="Proteomes" id="UP000002307">
    <property type="component" value="Chromosome"/>
</dbReference>
<evidence type="ECO:0000313" key="1">
    <source>
        <dbReference type="EMBL" id="ACP55161.1"/>
    </source>
</evidence>
<dbReference type="GeneID" id="84058596"/>
<dbReference type="RefSeq" id="WP_012718785.1">
    <property type="nucleotide sequence ID" value="NC_012632.1"/>
</dbReference>
<dbReference type="HOGENOM" id="CLU_077081_0_0_2"/>
<evidence type="ECO:0000313" key="2">
    <source>
        <dbReference type="Proteomes" id="UP000002307"/>
    </source>
</evidence>
<dbReference type="InterPro" id="IPR009561">
    <property type="entry name" value="DUF1177"/>
</dbReference>
<organism evidence="1 2">
    <name type="scientific">Saccharolobus islandicus (strain M.16.27)</name>
    <name type="common">Sulfolobus islandicus</name>
    <dbReference type="NCBI Taxonomy" id="427318"/>
    <lineage>
        <taxon>Archaea</taxon>
        <taxon>Thermoproteota</taxon>
        <taxon>Thermoprotei</taxon>
        <taxon>Sulfolobales</taxon>
        <taxon>Sulfolobaceae</taxon>
        <taxon>Saccharolobus</taxon>
    </lineage>
</organism>
<name>C3N586_SACI3</name>
<gene>
    <name evidence="1" type="ordered locus">M1627_1277</name>
</gene>
<proteinExistence type="predicted"/>
<dbReference type="Pfam" id="PF06675">
    <property type="entry name" value="DUF1177"/>
    <property type="match status" value="1"/>
</dbReference>
<protein>
    <recommendedName>
        <fullName evidence="3">DUF1177 domain-containing protein</fullName>
    </recommendedName>
</protein>
<dbReference type="EMBL" id="CP001401">
    <property type="protein sequence ID" value="ACP55161.1"/>
    <property type="molecule type" value="Genomic_DNA"/>
</dbReference>